<protein>
    <submittedName>
        <fullName evidence="2">Sulfotransferase domain protein</fullName>
    </submittedName>
</protein>
<accession>A0A5C6C1S1</accession>
<reference evidence="2 3" key="1">
    <citation type="journal article" date="2020" name="Antonie Van Leeuwenhoek">
        <title>Rhodopirellula heiligendammensis sp. nov., Rhodopirellula pilleata sp. nov., and Rhodopirellula solitaria sp. nov. isolated from natural or artificial marine surfaces in Northern Germany and California, USA, and emended description of the genus Rhodopirellula.</title>
        <authorList>
            <person name="Kallscheuer N."/>
            <person name="Wiegand S."/>
            <person name="Jogler M."/>
            <person name="Boedeker C."/>
            <person name="Peeters S.H."/>
            <person name="Rast P."/>
            <person name="Heuer A."/>
            <person name="Jetten M.S.M."/>
            <person name="Rohde M."/>
            <person name="Jogler C."/>
        </authorList>
    </citation>
    <scope>NUCLEOTIDE SEQUENCE [LARGE SCALE GENOMIC DNA]</scope>
    <source>
        <strain evidence="2 3">Poly21</strain>
    </source>
</reference>
<keyword evidence="3" id="KW-1185">Reference proteome</keyword>
<gene>
    <name evidence="2" type="ORF">Poly21_02300</name>
</gene>
<dbReference type="EMBL" id="SJPU01000001">
    <property type="protein sequence ID" value="TWU18075.1"/>
    <property type="molecule type" value="Genomic_DNA"/>
</dbReference>
<dbReference type="InterPro" id="IPR037359">
    <property type="entry name" value="NST/OST"/>
</dbReference>
<dbReference type="OrthoDB" id="9797480at2"/>
<evidence type="ECO:0000313" key="3">
    <source>
        <dbReference type="Proteomes" id="UP000319908"/>
    </source>
</evidence>
<dbReference type="Proteomes" id="UP000319908">
    <property type="component" value="Unassembled WGS sequence"/>
</dbReference>
<dbReference type="PANTHER" id="PTHR10605:SF56">
    <property type="entry name" value="BIFUNCTIONAL HEPARAN SULFATE N-DEACETYLASE_N-SULFOTRANSFERASE"/>
    <property type="match status" value="1"/>
</dbReference>
<proteinExistence type="predicted"/>
<name>A0A5C6C1S1_9BACT</name>
<keyword evidence="1" id="KW-0808">Transferase</keyword>
<comment type="caution">
    <text evidence="2">The sequence shown here is derived from an EMBL/GenBank/DDBJ whole genome shotgun (WGS) entry which is preliminary data.</text>
</comment>
<evidence type="ECO:0000313" key="2">
    <source>
        <dbReference type="EMBL" id="TWU18075.1"/>
    </source>
</evidence>
<dbReference type="RefSeq" id="WP_146405127.1">
    <property type="nucleotide sequence ID" value="NZ_SJPU01000001.1"/>
</dbReference>
<dbReference type="AlphaFoldDB" id="A0A5C6C1S1"/>
<dbReference type="PANTHER" id="PTHR10605">
    <property type="entry name" value="HEPARAN SULFATE SULFOTRANSFERASE"/>
    <property type="match status" value="1"/>
</dbReference>
<dbReference type="Pfam" id="PF13469">
    <property type="entry name" value="Sulfotransfer_3"/>
    <property type="match status" value="1"/>
</dbReference>
<dbReference type="Gene3D" id="3.40.50.300">
    <property type="entry name" value="P-loop containing nucleotide triphosphate hydrolases"/>
    <property type="match status" value="1"/>
</dbReference>
<dbReference type="InterPro" id="IPR027417">
    <property type="entry name" value="P-loop_NTPase"/>
</dbReference>
<sequence>MTQKPNFIVIGGMKCMTSTLHDQLALQPGICMSDPKEPNYFSDDDVYARGPQWYQSIWGEGQTSDLYGESSTHYTKLPTYPDTIDRLCQYCPNAKLIYVMRHPIDRLVSHYIHQWTMNVIDCPIDEAIDQFPELIAYSRYAYQLQPFIETYGTENILPVFFRRLRDHSQSELERICRYLEYPGQPQWRSLPASNVSSERIRDNAWRDRLVYAPGISWVRRNLVPRSVREQVKSWWRLRQRPQLSDASQRRLKAVFNDDLRLLSGWLGLSDALTCDDFRERTVSLTPSWKRPIQSLSTISEIR</sequence>
<organism evidence="2 3">
    <name type="scientific">Allorhodopirellula heiligendammensis</name>
    <dbReference type="NCBI Taxonomy" id="2714739"/>
    <lineage>
        <taxon>Bacteria</taxon>
        <taxon>Pseudomonadati</taxon>
        <taxon>Planctomycetota</taxon>
        <taxon>Planctomycetia</taxon>
        <taxon>Pirellulales</taxon>
        <taxon>Pirellulaceae</taxon>
        <taxon>Allorhodopirellula</taxon>
    </lineage>
</organism>
<evidence type="ECO:0000256" key="1">
    <source>
        <dbReference type="ARBA" id="ARBA00022679"/>
    </source>
</evidence>
<dbReference type="GO" id="GO:0008146">
    <property type="term" value="F:sulfotransferase activity"/>
    <property type="evidence" value="ECO:0007669"/>
    <property type="project" value="InterPro"/>
</dbReference>
<dbReference type="SUPFAM" id="SSF52540">
    <property type="entry name" value="P-loop containing nucleoside triphosphate hydrolases"/>
    <property type="match status" value="1"/>
</dbReference>